<evidence type="ECO:0000256" key="1">
    <source>
        <dbReference type="SAM" id="MobiDB-lite"/>
    </source>
</evidence>
<evidence type="ECO:0000313" key="4">
    <source>
        <dbReference type="Proteomes" id="UP000053676"/>
    </source>
</evidence>
<feature type="region of interest" description="Disordered" evidence="1">
    <location>
        <begin position="332"/>
        <end position="367"/>
    </location>
</feature>
<dbReference type="CTD" id="25352184"/>
<dbReference type="STRING" id="51031.W2T2H0"/>
<dbReference type="AlphaFoldDB" id="W2T2H0"/>
<feature type="region of interest" description="Disordered" evidence="1">
    <location>
        <begin position="70"/>
        <end position="132"/>
    </location>
</feature>
<dbReference type="KEGG" id="nai:NECAME_12156"/>
<reference evidence="4" key="1">
    <citation type="journal article" date="2014" name="Nat. Genet.">
        <title>Genome of the human hookworm Necator americanus.</title>
        <authorList>
            <person name="Tang Y.T."/>
            <person name="Gao X."/>
            <person name="Rosa B.A."/>
            <person name="Abubucker S."/>
            <person name="Hallsworth-Pepin K."/>
            <person name="Martin J."/>
            <person name="Tyagi R."/>
            <person name="Heizer E."/>
            <person name="Zhang X."/>
            <person name="Bhonagiri-Palsikar V."/>
            <person name="Minx P."/>
            <person name="Warren W.C."/>
            <person name="Wang Q."/>
            <person name="Zhan B."/>
            <person name="Hotez P.J."/>
            <person name="Sternberg P.W."/>
            <person name="Dougall A."/>
            <person name="Gaze S.T."/>
            <person name="Mulvenna J."/>
            <person name="Sotillo J."/>
            <person name="Ranganathan S."/>
            <person name="Rabelo E.M."/>
            <person name="Wilson R.K."/>
            <person name="Felgner P.L."/>
            <person name="Bethony J."/>
            <person name="Hawdon J.M."/>
            <person name="Gasser R.B."/>
            <person name="Loukas A."/>
            <person name="Mitreva M."/>
        </authorList>
    </citation>
    <scope>NUCLEOTIDE SEQUENCE [LARGE SCALE GENOMIC DNA]</scope>
</reference>
<feature type="signal peptide" evidence="2">
    <location>
        <begin position="1"/>
        <end position="19"/>
    </location>
</feature>
<name>W2T2H0_NECAM</name>
<feature type="compositionally biased region" description="Basic residues" evidence="1">
    <location>
        <begin position="83"/>
        <end position="132"/>
    </location>
</feature>
<dbReference type="GeneID" id="25352184"/>
<feature type="chain" id="PRO_5004824786" evidence="2">
    <location>
        <begin position="20"/>
        <end position="367"/>
    </location>
</feature>
<protein>
    <submittedName>
        <fullName evidence="3">Uncharacterized protein</fullName>
    </submittedName>
</protein>
<feature type="compositionally biased region" description="Basic and acidic residues" evidence="1">
    <location>
        <begin position="73"/>
        <end position="82"/>
    </location>
</feature>
<gene>
    <name evidence="3" type="ORF">NECAME_12156</name>
</gene>
<evidence type="ECO:0000313" key="3">
    <source>
        <dbReference type="EMBL" id="ETN75749.1"/>
    </source>
</evidence>
<proteinExistence type="predicted"/>
<evidence type="ECO:0000256" key="2">
    <source>
        <dbReference type="SAM" id="SignalP"/>
    </source>
</evidence>
<dbReference type="Proteomes" id="UP000053676">
    <property type="component" value="Unassembled WGS sequence"/>
</dbReference>
<keyword evidence="2" id="KW-0732">Signal</keyword>
<dbReference type="EMBL" id="KI660276">
    <property type="protein sequence ID" value="ETN75749.1"/>
    <property type="molecule type" value="Genomic_DNA"/>
</dbReference>
<organism evidence="3 4">
    <name type="scientific">Necator americanus</name>
    <name type="common">Human hookworm</name>
    <dbReference type="NCBI Taxonomy" id="51031"/>
    <lineage>
        <taxon>Eukaryota</taxon>
        <taxon>Metazoa</taxon>
        <taxon>Ecdysozoa</taxon>
        <taxon>Nematoda</taxon>
        <taxon>Chromadorea</taxon>
        <taxon>Rhabditida</taxon>
        <taxon>Rhabditina</taxon>
        <taxon>Rhabditomorpha</taxon>
        <taxon>Strongyloidea</taxon>
        <taxon>Ancylostomatidae</taxon>
        <taxon>Bunostominae</taxon>
        <taxon>Necator</taxon>
    </lineage>
</organism>
<sequence length="367" mass="43261">MKAIFLAIGLLAVSALAFAEEEKKELSESGLEILNQLRELRKEEEDALAAIDDEEEKDLITNILEKEEDEADKLEKTEESTRVKRAARRRRGGRRAAARRARRRFNRRLRRNRHRAARKRHAHARRHQRNLRRAARKIRRLQRRGPLSGRNDLEKEGFMEYKGSFILLNPLLPDQSKESIKLVVAMSERPNSSYKIRQMKVTVSLRNPNICRGRQFQRPHQMKSIFLTVGILAIAAVAFAEDVAENKELSETGVAVLEKLRALREEEEDILEGVTNEKDKEIITSVLKREIEVEDEIEDSTRVKRAIRRRARRGGRRAAAARRRFYRRLRRNRHRAARKRVAHARRHRRNQRRAANRNRRLHQREHV</sequence>
<keyword evidence="4" id="KW-1185">Reference proteome</keyword>
<accession>W2T2H0</accession>